<keyword evidence="5" id="KW-0106">Calcium</keyword>
<dbReference type="PROSITE" id="PS00018">
    <property type="entry name" value="EF_HAND_1"/>
    <property type="match status" value="2"/>
</dbReference>
<comment type="subcellular location">
    <subcellularLocation>
        <location evidence="1">Golgi apparatus membrane</location>
        <topology evidence="1">Single-pass type II membrane protein</topology>
    </subcellularLocation>
</comment>
<dbReference type="GO" id="GO:0046354">
    <property type="term" value="P:mannan biosynthetic process"/>
    <property type="evidence" value="ECO:0007669"/>
    <property type="project" value="TreeGrafter"/>
</dbReference>
<evidence type="ECO:0000256" key="6">
    <source>
        <dbReference type="ARBA" id="ARBA00022968"/>
    </source>
</evidence>
<dbReference type="Gene3D" id="1.10.238.10">
    <property type="entry name" value="EF-hand"/>
    <property type="match status" value="1"/>
</dbReference>
<keyword evidence="10" id="KW-0732">Signal</keyword>
<dbReference type="PANTHER" id="PTHR31646">
    <property type="entry name" value="ALPHA-1,2-MANNOSYLTRANSFERASE MNN2"/>
    <property type="match status" value="1"/>
</dbReference>
<keyword evidence="7" id="KW-1133">Transmembrane helix</keyword>
<feature type="signal peptide" evidence="10">
    <location>
        <begin position="1"/>
        <end position="25"/>
    </location>
</feature>
<dbReference type="PANTHER" id="PTHR31646:SF1">
    <property type="entry name" value="ALPHA-1,2-MANNOSYLTRANSFERASE MNN2"/>
    <property type="match status" value="1"/>
</dbReference>
<dbReference type="Pfam" id="PF13499">
    <property type="entry name" value="EF-hand_7"/>
    <property type="match status" value="1"/>
</dbReference>
<dbReference type="Proteomes" id="UP000320333">
    <property type="component" value="Unassembled WGS sequence"/>
</dbReference>
<organism evidence="12 13">
    <name type="scientific">Chytriomyces confervae</name>
    <dbReference type="NCBI Taxonomy" id="246404"/>
    <lineage>
        <taxon>Eukaryota</taxon>
        <taxon>Fungi</taxon>
        <taxon>Fungi incertae sedis</taxon>
        <taxon>Chytridiomycota</taxon>
        <taxon>Chytridiomycota incertae sedis</taxon>
        <taxon>Chytridiomycetes</taxon>
        <taxon>Chytridiales</taxon>
        <taxon>Chytriomycetaceae</taxon>
        <taxon>Chytriomyces</taxon>
    </lineage>
</organism>
<name>A0A507CTS0_9FUNG</name>
<dbReference type="InterPro" id="IPR022751">
    <property type="entry name" value="Alpha_mannosyltransferase"/>
</dbReference>
<dbReference type="AlphaFoldDB" id="A0A507CTS0"/>
<dbReference type="GO" id="GO:0000139">
    <property type="term" value="C:Golgi membrane"/>
    <property type="evidence" value="ECO:0007669"/>
    <property type="project" value="UniProtKB-SubCell"/>
</dbReference>
<dbReference type="InterPro" id="IPR018247">
    <property type="entry name" value="EF_Hand_1_Ca_BS"/>
</dbReference>
<dbReference type="Pfam" id="PF11051">
    <property type="entry name" value="Mannosyl_trans3"/>
    <property type="match status" value="2"/>
</dbReference>
<keyword evidence="6" id="KW-0735">Signal-anchor</keyword>
<dbReference type="SUPFAM" id="SSF53448">
    <property type="entry name" value="Nucleotide-diphospho-sugar transferases"/>
    <property type="match status" value="1"/>
</dbReference>
<evidence type="ECO:0000259" key="11">
    <source>
        <dbReference type="PROSITE" id="PS50222"/>
    </source>
</evidence>
<dbReference type="PROSITE" id="PS50222">
    <property type="entry name" value="EF_HAND_2"/>
    <property type="match status" value="1"/>
</dbReference>
<evidence type="ECO:0000256" key="2">
    <source>
        <dbReference type="ARBA" id="ARBA00009105"/>
    </source>
</evidence>
<proteinExistence type="inferred from homology"/>
<dbReference type="Gene3D" id="3.90.550.10">
    <property type="entry name" value="Spore Coat Polysaccharide Biosynthesis Protein SpsA, Chain A"/>
    <property type="match status" value="1"/>
</dbReference>
<keyword evidence="4" id="KW-0812">Transmembrane</keyword>
<comment type="caution">
    <text evidence="12">The sequence shown here is derived from an EMBL/GenBank/DDBJ whole genome shotgun (WGS) entry which is preliminary data.</text>
</comment>
<keyword evidence="13" id="KW-1185">Reference proteome</keyword>
<comment type="similarity">
    <text evidence="2">Belongs to the MNN1/MNT family.</text>
</comment>
<dbReference type="SUPFAM" id="SSF47473">
    <property type="entry name" value="EF-hand"/>
    <property type="match status" value="1"/>
</dbReference>
<feature type="chain" id="PRO_5021428544" description="EF-hand domain-containing protein" evidence="10">
    <location>
        <begin position="26"/>
        <end position="599"/>
    </location>
</feature>
<feature type="domain" description="EF-hand" evidence="11">
    <location>
        <begin position="506"/>
        <end position="541"/>
    </location>
</feature>
<keyword evidence="3" id="KW-0808">Transferase</keyword>
<accession>A0A507CTS0</accession>
<evidence type="ECO:0000256" key="1">
    <source>
        <dbReference type="ARBA" id="ARBA00004323"/>
    </source>
</evidence>
<reference evidence="12 13" key="1">
    <citation type="journal article" date="2019" name="Sci. Rep.">
        <title>Comparative genomics of chytrid fungi reveal insights into the obligate biotrophic and pathogenic lifestyle of Synchytrium endobioticum.</title>
        <authorList>
            <person name="van de Vossenberg B.T.L.H."/>
            <person name="Warris S."/>
            <person name="Nguyen H.D.T."/>
            <person name="van Gent-Pelzer M.P.E."/>
            <person name="Joly D.L."/>
            <person name="van de Geest H.C."/>
            <person name="Bonants P.J.M."/>
            <person name="Smith D.S."/>
            <person name="Levesque C.A."/>
            <person name="van der Lee T.A.J."/>
        </authorList>
    </citation>
    <scope>NUCLEOTIDE SEQUENCE [LARGE SCALE GENOMIC DNA]</scope>
    <source>
        <strain evidence="12 13">CBS 675.73</strain>
    </source>
</reference>
<evidence type="ECO:0000313" key="13">
    <source>
        <dbReference type="Proteomes" id="UP000320333"/>
    </source>
</evidence>
<evidence type="ECO:0000256" key="4">
    <source>
        <dbReference type="ARBA" id="ARBA00022692"/>
    </source>
</evidence>
<evidence type="ECO:0000256" key="9">
    <source>
        <dbReference type="ARBA" id="ARBA00023136"/>
    </source>
</evidence>
<dbReference type="EMBL" id="QEAP01001640">
    <property type="protein sequence ID" value="TPX42431.1"/>
    <property type="molecule type" value="Genomic_DNA"/>
</dbReference>
<evidence type="ECO:0000256" key="8">
    <source>
        <dbReference type="ARBA" id="ARBA00023034"/>
    </source>
</evidence>
<keyword evidence="9" id="KW-0472">Membrane</keyword>
<dbReference type="OrthoDB" id="2156260at2759"/>
<sequence length="599" mass="67707">MVPRRRLVTLATLVCISLFLLHLLSRSSERRSKDSWATQQSTIDTKSAQLRQFVSNLRSGLNETFAAHRKAVNVIPGSRGIVFTGSGRSVPLAIMAAELIRETGCTLPIEYAYMGSEVSAAQIRDLHKNNISSRNFLTPELSNLKWSSRSIRLGAAKVASILSSPFEKVLFLDPDVMPLQDPTFLFTTHTFNKTGALFWPDVRPTSSDQKIWEITKQPFEFEFEFESGQIVLDKGKVDVFMGLSVAHYMCAEAEFYFRHLWGDKDTFRWGFRVAGVPYFLNKEQVASVGVIADERMRIGNVKLETNTDPTNSEPLNAPFFSYLNTSLQGTIPNTRNARYCGQNMLQFDFNDDPNVAGTNSIARKPLFMHANGIKQFYKRGVHPFQVVQVYVLPSKTKSLTDYEKGVFGMYDWMDRVYGQQHCGKLMEMEGLSTAFLNFSAAYPGVNERYSRARDKAIKLWCAIAALADQSNYGNVNVEAERYKSDSVRQMQDVGGGNTQAHQKEIKSVDDMILFFQLHDHNKDGHLDGHELLTVYAGQELKVGSDGRPVHANSPATRLSEIKKLVDVVLDMDDTDNDGMISWEEYYGKRSFCLSCYKRF</sequence>
<evidence type="ECO:0000256" key="10">
    <source>
        <dbReference type="SAM" id="SignalP"/>
    </source>
</evidence>
<dbReference type="InterPro" id="IPR011992">
    <property type="entry name" value="EF-hand-dom_pair"/>
</dbReference>
<evidence type="ECO:0000256" key="3">
    <source>
        <dbReference type="ARBA" id="ARBA00022679"/>
    </source>
</evidence>
<evidence type="ECO:0000256" key="5">
    <source>
        <dbReference type="ARBA" id="ARBA00022837"/>
    </source>
</evidence>
<keyword evidence="8" id="KW-0333">Golgi apparatus</keyword>
<dbReference type="InterPro" id="IPR002048">
    <property type="entry name" value="EF_hand_dom"/>
</dbReference>
<protein>
    <recommendedName>
        <fullName evidence="11">EF-hand domain-containing protein</fullName>
    </recommendedName>
</protein>
<gene>
    <name evidence="12" type="ORF">CcCBS67573_g10512</name>
</gene>
<evidence type="ECO:0000256" key="7">
    <source>
        <dbReference type="ARBA" id="ARBA00022989"/>
    </source>
</evidence>
<dbReference type="GO" id="GO:0005509">
    <property type="term" value="F:calcium ion binding"/>
    <property type="evidence" value="ECO:0007669"/>
    <property type="project" value="InterPro"/>
</dbReference>
<dbReference type="InterPro" id="IPR029044">
    <property type="entry name" value="Nucleotide-diphossugar_trans"/>
</dbReference>
<evidence type="ECO:0000313" key="12">
    <source>
        <dbReference type="EMBL" id="TPX42431.1"/>
    </source>
</evidence>
<dbReference type="GO" id="GO:0000026">
    <property type="term" value="F:alpha-1,2-mannosyltransferase activity"/>
    <property type="evidence" value="ECO:0007669"/>
    <property type="project" value="TreeGrafter"/>
</dbReference>
<dbReference type="STRING" id="246404.A0A507CTS0"/>